<name>A0A3D2SHA7_9BACE</name>
<keyword evidence="4 11" id="KW-0812">Transmembrane</keyword>
<evidence type="ECO:0000256" key="9">
    <source>
        <dbReference type="ARBA" id="ARBA00022989"/>
    </source>
</evidence>
<comment type="caution">
    <text evidence="13">The sequence shown here is derived from an EMBL/GenBank/DDBJ whole genome shotgun (WGS) entry which is preliminary data.</text>
</comment>
<dbReference type="Gene3D" id="3.30.70.100">
    <property type="match status" value="1"/>
</dbReference>
<keyword evidence="10 11" id="KW-0472">Membrane</keyword>
<dbReference type="InterPro" id="IPR008250">
    <property type="entry name" value="ATPase_P-typ_transduc_dom_A_sf"/>
</dbReference>
<dbReference type="InterPro" id="IPR017969">
    <property type="entry name" value="Heavy-metal-associated_CS"/>
</dbReference>
<dbReference type="PANTHER" id="PTHR43520:SF8">
    <property type="entry name" value="P-TYPE CU(+) TRANSPORTER"/>
    <property type="match status" value="1"/>
</dbReference>
<dbReference type="Pfam" id="PF00403">
    <property type="entry name" value="HMA"/>
    <property type="match status" value="1"/>
</dbReference>
<gene>
    <name evidence="13" type="ORF">DHW31_05775</name>
</gene>
<dbReference type="FunFam" id="2.70.150.10:FF:000020">
    <property type="entry name" value="Copper-exporting P-type ATPase A"/>
    <property type="match status" value="1"/>
</dbReference>
<evidence type="ECO:0000256" key="2">
    <source>
        <dbReference type="ARBA" id="ARBA00006024"/>
    </source>
</evidence>
<keyword evidence="8" id="KW-1278">Translocase</keyword>
<reference evidence="13 14" key="1">
    <citation type="journal article" date="2018" name="Nat. Biotechnol.">
        <title>A standardized bacterial taxonomy based on genome phylogeny substantially revises the tree of life.</title>
        <authorList>
            <person name="Parks D.H."/>
            <person name="Chuvochina M."/>
            <person name="Waite D.W."/>
            <person name="Rinke C."/>
            <person name="Skarshewski A."/>
            <person name="Chaumeil P.A."/>
            <person name="Hugenholtz P."/>
        </authorList>
    </citation>
    <scope>NUCLEOTIDE SEQUENCE [LARGE SCALE GENOMIC DNA]</scope>
    <source>
        <strain evidence="13">UBA9667</strain>
    </source>
</reference>
<evidence type="ECO:0000259" key="12">
    <source>
        <dbReference type="PROSITE" id="PS50846"/>
    </source>
</evidence>
<dbReference type="GO" id="GO:0060003">
    <property type="term" value="P:copper ion export"/>
    <property type="evidence" value="ECO:0007669"/>
    <property type="project" value="UniProtKB-ARBA"/>
</dbReference>
<organism evidence="13 14">
    <name type="scientific">Bacteroides graminisolvens</name>
    <dbReference type="NCBI Taxonomy" id="477666"/>
    <lineage>
        <taxon>Bacteria</taxon>
        <taxon>Pseudomonadati</taxon>
        <taxon>Bacteroidota</taxon>
        <taxon>Bacteroidia</taxon>
        <taxon>Bacteroidales</taxon>
        <taxon>Bacteroidaceae</taxon>
        <taxon>Bacteroides</taxon>
    </lineage>
</organism>
<comment type="subcellular location">
    <subcellularLocation>
        <location evidence="1">Cell membrane</location>
        <topology evidence="1">Multi-pass membrane protein</topology>
    </subcellularLocation>
</comment>
<evidence type="ECO:0000256" key="1">
    <source>
        <dbReference type="ARBA" id="ARBA00004651"/>
    </source>
</evidence>
<evidence type="ECO:0000313" key="14">
    <source>
        <dbReference type="Proteomes" id="UP000263098"/>
    </source>
</evidence>
<dbReference type="SUPFAM" id="SSF81653">
    <property type="entry name" value="Calcium ATPase, transduction domain A"/>
    <property type="match status" value="1"/>
</dbReference>
<feature type="non-terminal residue" evidence="13">
    <location>
        <position position="354"/>
    </location>
</feature>
<evidence type="ECO:0000256" key="5">
    <source>
        <dbReference type="ARBA" id="ARBA00022723"/>
    </source>
</evidence>
<dbReference type="InterPro" id="IPR059000">
    <property type="entry name" value="ATPase_P-type_domA"/>
</dbReference>
<dbReference type="PRINTS" id="PR00943">
    <property type="entry name" value="CUATPASE"/>
</dbReference>
<dbReference type="GO" id="GO:0005524">
    <property type="term" value="F:ATP binding"/>
    <property type="evidence" value="ECO:0007669"/>
    <property type="project" value="UniProtKB-KW"/>
</dbReference>
<protein>
    <submittedName>
        <fullName evidence="13">Cation-transporting ATPase PacS</fullName>
    </submittedName>
</protein>
<feature type="transmembrane region" description="Helical" evidence="11">
    <location>
        <begin position="155"/>
        <end position="174"/>
    </location>
</feature>
<proteinExistence type="inferred from homology"/>
<evidence type="ECO:0000256" key="4">
    <source>
        <dbReference type="ARBA" id="ARBA00022692"/>
    </source>
</evidence>
<feature type="domain" description="HMA" evidence="12">
    <location>
        <begin position="5"/>
        <end position="71"/>
    </location>
</feature>
<dbReference type="GO" id="GO:0016887">
    <property type="term" value="F:ATP hydrolysis activity"/>
    <property type="evidence" value="ECO:0007669"/>
    <property type="project" value="InterPro"/>
</dbReference>
<dbReference type="AlphaFoldDB" id="A0A3D2SHA7"/>
<dbReference type="GO" id="GO:0043682">
    <property type="term" value="F:P-type divalent copper transporter activity"/>
    <property type="evidence" value="ECO:0007669"/>
    <property type="project" value="TreeGrafter"/>
</dbReference>
<keyword evidence="6" id="KW-0547">Nucleotide-binding</keyword>
<keyword evidence="7" id="KW-0067">ATP-binding</keyword>
<dbReference type="PROSITE" id="PS50846">
    <property type="entry name" value="HMA_2"/>
    <property type="match status" value="1"/>
</dbReference>
<dbReference type="GO" id="GO:0005886">
    <property type="term" value="C:plasma membrane"/>
    <property type="evidence" value="ECO:0007669"/>
    <property type="project" value="UniProtKB-SubCell"/>
</dbReference>
<dbReference type="GO" id="GO:0005507">
    <property type="term" value="F:copper ion binding"/>
    <property type="evidence" value="ECO:0007669"/>
    <property type="project" value="TreeGrafter"/>
</dbReference>
<evidence type="ECO:0000256" key="7">
    <source>
        <dbReference type="ARBA" id="ARBA00022840"/>
    </source>
</evidence>
<dbReference type="InterPro" id="IPR001757">
    <property type="entry name" value="P_typ_ATPase"/>
</dbReference>
<dbReference type="Gene3D" id="2.70.150.10">
    <property type="entry name" value="Calcium-transporting ATPase, cytoplasmic transduction domain A"/>
    <property type="match status" value="1"/>
</dbReference>
<dbReference type="PROSITE" id="PS01047">
    <property type="entry name" value="HMA_1"/>
    <property type="match status" value="1"/>
</dbReference>
<keyword evidence="3" id="KW-1003">Cell membrane</keyword>
<evidence type="ECO:0000256" key="10">
    <source>
        <dbReference type="ARBA" id="ARBA00023136"/>
    </source>
</evidence>
<dbReference type="InterPro" id="IPR036163">
    <property type="entry name" value="HMA_dom_sf"/>
</dbReference>
<evidence type="ECO:0000256" key="11">
    <source>
        <dbReference type="SAM" id="Phobius"/>
    </source>
</evidence>
<sequence length="354" mass="39021">MSKIEKKTFPVLNMHCAGCATNVERTIKKLPGISDASVNLAANTLSVAYENDKLTPGEMRAAVLAAGYDLIVEEENKQERQQEEQQKHYQSLKKRVIGAWIFSVPMLLLAMVFMHLPYANVLMLVLSVPVLVLFGRSFYVNALKQAKLGRSNMDTLVALSTAIAFLFSLFNTFFPEFWYNRGLEPHVYYEAATVIIAFVLTGKLMEERAKGNTSAAIRKLMGLQPKTARVLRNGKEEEVTIAELQVNDLVVVRPGEQIPVDGILTDGDSFVDESMISGEPVPVEKKTDDKVLAGTINQKGSFVIKALQVGKHTVLARIISMVQEAQGSKAPVQRIVDQITGIFVPVVLGISLLT</sequence>
<keyword evidence="5" id="KW-0479">Metal-binding</keyword>
<dbReference type="PANTHER" id="PTHR43520">
    <property type="entry name" value="ATP7, ISOFORM B"/>
    <property type="match status" value="1"/>
</dbReference>
<dbReference type="InterPro" id="IPR006121">
    <property type="entry name" value="HMA_dom"/>
</dbReference>
<accession>A0A3D2SHA7</accession>
<dbReference type="GO" id="GO:0055070">
    <property type="term" value="P:copper ion homeostasis"/>
    <property type="evidence" value="ECO:0007669"/>
    <property type="project" value="TreeGrafter"/>
</dbReference>
<evidence type="ECO:0000256" key="3">
    <source>
        <dbReference type="ARBA" id="ARBA00022475"/>
    </source>
</evidence>
<dbReference type="SUPFAM" id="SSF55008">
    <property type="entry name" value="HMA, heavy metal-associated domain"/>
    <property type="match status" value="1"/>
</dbReference>
<keyword evidence="9 11" id="KW-1133">Transmembrane helix</keyword>
<dbReference type="EMBL" id="DPVG01000214">
    <property type="protein sequence ID" value="HCK24286.1"/>
    <property type="molecule type" value="Genomic_DNA"/>
</dbReference>
<dbReference type="NCBIfam" id="TIGR01494">
    <property type="entry name" value="ATPase_P-type"/>
    <property type="match status" value="1"/>
</dbReference>
<evidence type="ECO:0000313" key="13">
    <source>
        <dbReference type="EMBL" id="HCK24286.1"/>
    </source>
</evidence>
<comment type="similarity">
    <text evidence="2">Belongs to the cation transport ATPase (P-type) (TC 3.A.3) family. Type IB subfamily.</text>
</comment>
<feature type="transmembrane region" description="Helical" evidence="11">
    <location>
        <begin position="96"/>
        <end position="116"/>
    </location>
</feature>
<evidence type="ECO:0000256" key="8">
    <source>
        <dbReference type="ARBA" id="ARBA00022967"/>
    </source>
</evidence>
<dbReference type="CDD" id="cd00371">
    <property type="entry name" value="HMA"/>
    <property type="match status" value="1"/>
</dbReference>
<dbReference type="Proteomes" id="UP000263098">
    <property type="component" value="Unassembled WGS sequence"/>
</dbReference>
<dbReference type="Pfam" id="PF00122">
    <property type="entry name" value="E1-E2_ATPase"/>
    <property type="match status" value="1"/>
</dbReference>
<feature type="transmembrane region" description="Helical" evidence="11">
    <location>
        <begin position="122"/>
        <end position="143"/>
    </location>
</feature>
<evidence type="ECO:0000256" key="6">
    <source>
        <dbReference type="ARBA" id="ARBA00022741"/>
    </source>
</evidence>